<dbReference type="PANTHER" id="PTHR41795">
    <property type="entry name" value="EXOPOLYSACCHARIDE SYNTHESIS PROTEIN"/>
    <property type="match status" value="1"/>
</dbReference>
<feature type="transmembrane region" description="Helical" evidence="1">
    <location>
        <begin position="20"/>
        <end position="40"/>
    </location>
</feature>
<evidence type="ECO:0000256" key="1">
    <source>
        <dbReference type="SAM" id="Phobius"/>
    </source>
</evidence>
<dbReference type="InterPro" id="IPR010331">
    <property type="entry name" value="ExoD"/>
</dbReference>
<dbReference type="PANTHER" id="PTHR41795:SF1">
    <property type="entry name" value="EXOPOLYSACCHARIDE SYNTHESIS PROTEIN"/>
    <property type="match status" value="1"/>
</dbReference>
<keyword evidence="1" id="KW-0812">Transmembrane</keyword>
<sequence length="202" mass="21805">MNQVVPDLSPAQPHEKTSKLLARIVAGLSSEKVAVGILLYRLRRRSFGGVLFFLALLSLIPGIAIVAGLVIIVLGTQLALGFKTPKFIGRVNELKLDVDKLTKVVNKTIPTIRKLEAFVRPRWAFMTAAPMTFVLGLFIVVQALILLVPLPFTGLLPVLSMLAFALGFLERDGVMALVGMVLSIASTALGYWIITLALNSVG</sequence>
<protein>
    <submittedName>
        <fullName evidence="2">Exopolysaccharide biosynthesis protein</fullName>
    </submittedName>
</protein>
<dbReference type="PIRSF" id="PIRSF033239">
    <property type="entry name" value="ExoD"/>
    <property type="match status" value="1"/>
</dbReference>
<evidence type="ECO:0000313" key="2">
    <source>
        <dbReference type="EMBL" id="QTH63315.1"/>
    </source>
</evidence>
<feature type="transmembrane region" description="Helical" evidence="1">
    <location>
        <begin position="151"/>
        <end position="169"/>
    </location>
</feature>
<dbReference type="EMBL" id="CP072110">
    <property type="protein sequence ID" value="QTH63315.1"/>
    <property type="molecule type" value="Genomic_DNA"/>
</dbReference>
<dbReference type="KEGG" id="psym:J1N51_11310"/>
<feature type="transmembrane region" description="Helical" evidence="1">
    <location>
        <begin position="52"/>
        <end position="80"/>
    </location>
</feature>
<dbReference type="Pfam" id="PF06055">
    <property type="entry name" value="ExoD"/>
    <property type="match status" value="1"/>
</dbReference>
<keyword evidence="1" id="KW-1133">Transmembrane helix</keyword>
<evidence type="ECO:0000313" key="3">
    <source>
        <dbReference type="Proteomes" id="UP000682739"/>
    </source>
</evidence>
<dbReference type="Proteomes" id="UP000682739">
    <property type="component" value="Chromosome"/>
</dbReference>
<dbReference type="RefSeq" id="WP_208831372.1">
    <property type="nucleotide sequence ID" value="NZ_CP072110.1"/>
</dbReference>
<feature type="transmembrane region" description="Helical" evidence="1">
    <location>
        <begin position="123"/>
        <end position="145"/>
    </location>
</feature>
<proteinExistence type="predicted"/>
<organism evidence="2 3">
    <name type="scientific">Psychrosphaera ytuae</name>
    <dbReference type="NCBI Taxonomy" id="2820710"/>
    <lineage>
        <taxon>Bacteria</taxon>
        <taxon>Pseudomonadati</taxon>
        <taxon>Pseudomonadota</taxon>
        <taxon>Gammaproteobacteria</taxon>
        <taxon>Alteromonadales</taxon>
        <taxon>Pseudoalteromonadaceae</taxon>
        <taxon>Psychrosphaera</taxon>
    </lineage>
</organism>
<name>A0A975HHN0_9GAMM</name>
<accession>A0A975HHN0</accession>
<keyword evidence="3" id="KW-1185">Reference proteome</keyword>
<keyword evidence="1" id="KW-0472">Membrane</keyword>
<feature type="transmembrane region" description="Helical" evidence="1">
    <location>
        <begin position="176"/>
        <end position="194"/>
    </location>
</feature>
<dbReference type="AlphaFoldDB" id="A0A975HHN0"/>
<reference evidence="2" key="1">
    <citation type="submission" date="2021-03" db="EMBL/GenBank/DDBJ databases">
        <title>Description of Psychrosphaera ytuae sp. nov. isolated from deep sea sediment of South China Sea.</title>
        <authorList>
            <person name="Zhang J."/>
            <person name="Xu X.-D."/>
        </authorList>
    </citation>
    <scope>NUCLEOTIDE SEQUENCE</scope>
    <source>
        <strain evidence="2">MTZ26</strain>
    </source>
</reference>
<gene>
    <name evidence="2" type="ORF">J1N51_11310</name>
</gene>